<dbReference type="RefSeq" id="WP_207541777.1">
    <property type="nucleotide sequence ID" value="NZ_JAFNAA010000004.1"/>
</dbReference>
<accession>A0A8I1W5I6</accession>
<protein>
    <submittedName>
        <fullName evidence="2">Uncharacterized protein</fullName>
    </submittedName>
</protein>
<comment type="caution">
    <text evidence="2">The sequence shown here is derived from an EMBL/GenBank/DDBJ whole genome shotgun (WGS) entry which is preliminary data.</text>
</comment>
<dbReference type="Gene3D" id="2.130.10.30">
    <property type="entry name" value="Regulator of chromosome condensation 1/beta-lactamase-inhibitor protein II"/>
    <property type="match status" value="2"/>
</dbReference>
<dbReference type="SUPFAM" id="SSF50985">
    <property type="entry name" value="RCC1/BLIP-II"/>
    <property type="match status" value="1"/>
</dbReference>
<keyword evidence="1" id="KW-0812">Transmembrane</keyword>
<dbReference type="EMBL" id="JAFNAA010000004">
    <property type="protein sequence ID" value="MBO1107655.1"/>
    <property type="molecule type" value="Genomic_DNA"/>
</dbReference>
<organism evidence="2 3">
    <name type="scientific">Plesiomonas shigelloides</name>
    <name type="common">Aeromonas shigelloides</name>
    <dbReference type="NCBI Taxonomy" id="703"/>
    <lineage>
        <taxon>Bacteria</taxon>
        <taxon>Pseudomonadati</taxon>
        <taxon>Pseudomonadota</taxon>
        <taxon>Gammaproteobacteria</taxon>
        <taxon>Enterobacterales</taxon>
        <taxon>Enterobacteriaceae</taxon>
        <taxon>Plesiomonas</taxon>
    </lineage>
</organism>
<keyword evidence="1" id="KW-0472">Membrane</keyword>
<name>A0A8I1W5I6_PLESH</name>
<evidence type="ECO:0000313" key="3">
    <source>
        <dbReference type="Proteomes" id="UP000664658"/>
    </source>
</evidence>
<evidence type="ECO:0000313" key="2">
    <source>
        <dbReference type="EMBL" id="MBO1107655.1"/>
    </source>
</evidence>
<feature type="transmembrane region" description="Helical" evidence="1">
    <location>
        <begin position="56"/>
        <end position="79"/>
    </location>
</feature>
<dbReference type="Proteomes" id="UP000664658">
    <property type="component" value="Unassembled WGS sequence"/>
</dbReference>
<gene>
    <name evidence="2" type="ORF">J2R62_05330</name>
</gene>
<proteinExistence type="predicted"/>
<dbReference type="AlphaFoldDB" id="A0A8I1W5I6"/>
<dbReference type="InterPro" id="IPR009091">
    <property type="entry name" value="RCC1/BLIP-II"/>
</dbReference>
<reference evidence="2" key="1">
    <citation type="submission" date="2021-03" db="EMBL/GenBank/DDBJ databases">
        <title>Plesiomonas shigelloides zfcc0051, isolated from zebrafish feces.</title>
        <authorList>
            <person name="Vanderhoek Z."/>
            <person name="Gaulke C."/>
        </authorList>
    </citation>
    <scope>NUCLEOTIDE SEQUENCE</scope>
    <source>
        <strain evidence="2">Zfcc0051</strain>
    </source>
</reference>
<keyword evidence="1" id="KW-1133">Transmembrane helix</keyword>
<evidence type="ECO:0000256" key="1">
    <source>
        <dbReference type="SAM" id="Phobius"/>
    </source>
</evidence>
<sequence length="725" mass="79820">MDSSTTSMTPDTPTDKNLIEWSCKYTPPTGISPDTTEFYYQLFDDRLEYSTIQYNALAKFLFGAGAVIMIVFLTFGLGLGPVAGFLGLCAGKLIYSALILNTGPIAIARADIRSLQLSEDHRKLNLTLHDDSQVLIHTDPDIYPTLTELLIAQGCTVHGEMIAASANHNDKIADAAPQPHKRTIIIGLVVVWIGAAVVFSQIDDNSVASSHIALESPTSDAASSVSNELFQIEKAINADDRNYLAEKVPNVKALYANDGAFAAIKNDGSLITWGFSFQGANSSPQVQALHNIKSVLPFNGGLHGMLEQLGFFALTEDDRLVTWGETQAPAELEPRLTEVKEVLTTRRMYGFASAFSMIAVLKNDGSVVSWAPPQEKNSNVRQANSLTDIQSITTSYGCFIALDKQGATHVWGYTTCESDLAPKLSNRTYKRIRAYGDQILAETLDDTVLVISNRAETQPRYVLPQWAANISEFYAGHRTNAALLTDGTLMYWQQPTASDPKPRAYKQLDQVQQVQSVGVYTEPDIGWTDLLALTADGEVVNIDESESASERFFENCNNFSQIQKIIPLPNQQHVMLYDRNESIYFCGDAPLALRSYNGTVIPQLQSTELFLQSYLYLTQGSGQVSVLMTMTDADYDNYAKFFAENMQNSQTQIISNGSLLSLNQDQTLSALTPQDKPALKNIGKVRQALANTTGFAVLDDNGTLHTWRTTGYMDDEFISVPKEEL</sequence>